<evidence type="ECO:0000259" key="2">
    <source>
        <dbReference type="Pfam" id="PF25821"/>
    </source>
</evidence>
<dbReference type="InterPro" id="IPR057710">
    <property type="entry name" value="DUF7950"/>
</dbReference>
<dbReference type="OrthoDB" id="1898295at2759"/>
<reference evidence="3 4" key="1">
    <citation type="journal article" date="2012" name="Nat. Biotechnol.">
        <title>Draft genome sequence of pigeonpea (Cajanus cajan), an orphan legume crop of resource-poor farmers.</title>
        <authorList>
            <person name="Varshney R.K."/>
            <person name="Chen W."/>
            <person name="Li Y."/>
            <person name="Bharti A.K."/>
            <person name="Saxena R.K."/>
            <person name="Schlueter J.A."/>
            <person name="Donoghue M.T."/>
            <person name="Azam S."/>
            <person name="Fan G."/>
            <person name="Whaley A.M."/>
            <person name="Farmer A.D."/>
            <person name="Sheridan J."/>
            <person name="Iwata A."/>
            <person name="Tuteja R."/>
            <person name="Penmetsa R.V."/>
            <person name="Wu W."/>
            <person name="Upadhyaya H.D."/>
            <person name="Yang S.P."/>
            <person name="Shah T."/>
            <person name="Saxena K.B."/>
            <person name="Michael T."/>
            <person name="McCombie W.R."/>
            <person name="Yang B."/>
            <person name="Zhang G."/>
            <person name="Yang H."/>
            <person name="Wang J."/>
            <person name="Spillane C."/>
            <person name="Cook D.R."/>
            <person name="May G.D."/>
            <person name="Xu X."/>
            <person name="Jackson S.A."/>
        </authorList>
    </citation>
    <scope>NUCLEOTIDE SEQUENCE [LARGE SCALE GENOMIC DNA]</scope>
    <source>
        <strain evidence="4">cv. Asha</strain>
    </source>
</reference>
<feature type="compositionally biased region" description="Basic residues" evidence="1">
    <location>
        <begin position="46"/>
        <end position="66"/>
    </location>
</feature>
<evidence type="ECO:0000313" key="3">
    <source>
        <dbReference type="EMBL" id="KYP69540.1"/>
    </source>
</evidence>
<accession>A0A151TR96</accession>
<sequence>METNGGCCIAKRAHHMSKVHTIMLRYRPIAPKPLPAAATADVHAFSRSKPKQAKQRTSRGIRRRRNAPPPPAPVPAVTLPLLPETPDPKKTTEEAKRKSLPVWLNFENRAWEKPDRCWYGTVVTVECVTDTWQQQEEEELGLGLGKSDEERRAKLEEDTCPGFISDGYGSVTWTNGAYRETVGGGGVWLAMKASVAYPYGGFTCRVRVQYACGKERTVPCDAWRMDSGGFAWRLDVKAALTLSLGLAL</sequence>
<protein>
    <recommendedName>
        <fullName evidence="2">DUF7950 domain-containing protein</fullName>
    </recommendedName>
</protein>
<keyword evidence="4" id="KW-1185">Reference proteome</keyword>
<dbReference type="OMA" id="RRHFKES"/>
<dbReference type="Gramene" id="C.cajan_08483.t">
    <property type="protein sequence ID" value="C.cajan_08483.t.cds1"/>
    <property type="gene ID" value="C.cajan_08483"/>
</dbReference>
<dbReference type="EMBL" id="CM003605">
    <property type="protein sequence ID" value="KYP69540.1"/>
    <property type="molecule type" value="Genomic_DNA"/>
</dbReference>
<evidence type="ECO:0000313" key="4">
    <source>
        <dbReference type="Proteomes" id="UP000075243"/>
    </source>
</evidence>
<evidence type="ECO:0000256" key="1">
    <source>
        <dbReference type="SAM" id="MobiDB-lite"/>
    </source>
</evidence>
<dbReference type="Pfam" id="PF25821">
    <property type="entry name" value="DUF7950"/>
    <property type="match status" value="1"/>
</dbReference>
<dbReference type="PANTHER" id="PTHR33595:SF7">
    <property type="entry name" value="OS12G0242500 PROTEIN"/>
    <property type="match status" value="1"/>
</dbReference>
<organism evidence="3 4">
    <name type="scientific">Cajanus cajan</name>
    <name type="common">Pigeon pea</name>
    <name type="synonym">Cajanus indicus</name>
    <dbReference type="NCBI Taxonomy" id="3821"/>
    <lineage>
        <taxon>Eukaryota</taxon>
        <taxon>Viridiplantae</taxon>
        <taxon>Streptophyta</taxon>
        <taxon>Embryophyta</taxon>
        <taxon>Tracheophyta</taxon>
        <taxon>Spermatophyta</taxon>
        <taxon>Magnoliopsida</taxon>
        <taxon>eudicotyledons</taxon>
        <taxon>Gunneridae</taxon>
        <taxon>Pentapetalae</taxon>
        <taxon>rosids</taxon>
        <taxon>fabids</taxon>
        <taxon>Fabales</taxon>
        <taxon>Fabaceae</taxon>
        <taxon>Papilionoideae</taxon>
        <taxon>50 kb inversion clade</taxon>
        <taxon>NPAAA clade</taxon>
        <taxon>indigoferoid/millettioid clade</taxon>
        <taxon>Phaseoleae</taxon>
        <taxon>Cajanus</taxon>
    </lineage>
</organism>
<feature type="domain" description="DUF7950" evidence="2">
    <location>
        <begin position="121"/>
        <end position="241"/>
    </location>
</feature>
<proteinExistence type="predicted"/>
<feature type="compositionally biased region" description="Basic and acidic residues" evidence="1">
    <location>
        <begin position="86"/>
        <end position="96"/>
    </location>
</feature>
<dbReference type="PANTHER" id="PTHR33595">
    <property type="entry name" value="VON WILLEBRAND FACTOR A DOMAIN PROTEIN"/>
    <property type="match status" value="1"/>
</dbReference>
<gene>
    <name evidence="3" type="ORF">KK1_008733</name>
</gene>
<name>A0A151TR96_CAJCA</name>
<dbReference type="STRING" id="3821.A0A151TR96"/>
<feature type="region of interest" description="Disordered" evidence="1">
    <location>
        <begin position="40"/>
        <end position="96"/>
    </location>
</feature>
<dbReference type="AlphaFoldDB" id="A0A151TR96"/>
<dbReference type="Proteomes" id="UP000075243">
    <property type="component" value="Chromosome 3"/>
</dbReference>
<feature type="compositionally biased region" description="Low complexity" evidence="1">
    <location>
        <begin position="75"/>
        <end position="84"/>
    </location>
</feature>